<proteinExistence type="predicted"/>
<dbReference type="Gene3D" id="3.40.30.10">
    <property type="entry name" value="Glutaredoxin"/>
    <property type="match status" value="1"/>
</dbReference>
<dbReference type="Proteomes" id="UP001212152">
    <property type="component" value="Unassembled WGS sequence"/>
</dbReference>
<dbReference type="PANTHER" id="PTHR13887:SF41">
    <property type="entry name" value="THIOREDOXIN SUPERFAMILY PROTEIN"/>
    <property type="match status" value="1"/>
</dbReference>
<evidence type="ECO:0000313" key="2">
    <source>
        <dbReference type="EMBL" id="KAJ3181015.1"/>
    </source>
</evidence>
<keyword evidence="3" id="KW-1185">Reference proteome</keyword>
<protein>
    <recommendedName>
        <fullName evidence="1">DSBA-like thioredoxin domain-containing protein</fullName>
    </recommendedName>
</protein>
<evidence type="ECO:0000259" key="1">
    <source>
        <dbReference type="Pfam" id="PF01323"/>
    </source>
</evidence>
<feature type="domain" description="DSBA-like thioredoxin" evidence="1">
    <location>
        <begin position="9"/>
        <end position="205"/>
    </location>
</feature>
<reference evidence="2" key="1">
    <citation type="submission" date="2020-05" db="EMBL/GenBank/DDBJ databases">
        <title>Phylogenomic resolution of chytrid fungi.</title>
        <authorList>
            <person name="Stajich J.E."/>
            <person name="Amses K."/>
            <person name="Simmons R."/>
            <person name="Seto K."/>
            <person name="Myers J."/>
            <person name="Bonds A."/>
            <person name="Quandt C.A."/>
            <person name="Barry K."/>
            <person name="Liu P."/>
            <person name="Grigoriev I."/>
            <person name="Longcore J.E."/>
            <person name="James T.Y."/>
        </authorList>
    </citation>
    <scope>NUCLEOTIDE SEQUENCE</scope>
    <source>
        <strain evidence="2">JEL0379</strain>
    </source>
</reference>
<sequence>MSVARKVVIEITSDNVCPWCYIGKKRLDKAIARAPSNLSFDVRFRPFQLDPTASPYGVPKLEAYERKFGADRVEKMIPHMKAVGEAEGIKFDYGGLIANTLDSHRLLAFAASQNKQLPVSAALFAAYFENQQNIGDRETLIEIAAKAGLDADAARAYIESDAGEREVREEVAGARQRGISGVPFFRIDGLYEISGAQDPAVFEEVFAKIAESA</sequence>
<dbReference type="CDD" id="cd03024">
    <property type="entry name" value="DsbA_FrnE"/>
    <property type="match status" value="1"/>
</dbReference>
<dbReference type="InterPro" id="IPR036249">
    <property type="entry name" value="Thioredoxin-like_sf"/>
</dbReference>
<dbReference type="PANTHER" id="PTHR13887">
    <property type="entry name" value="GLUTATHIONE S-TRANSFERASE KAPPA"/>
    <property type="match status" value="1"/>
</dbReference>
<dbReference type="Pfam" id="PF01323">
    <property type="entry name" value="DSBA"/>
    <property type="match status" value="1"/>
</dbReference>
<name>A0AAD5TMH5_9FUNG</name>
<accession>A0AAD5TMH5</accession>
<dbReference type="AlphaFoldDB" id="A0AAD5TMH5"/>
<organism evidence="2 3">
    <name type="scientific">Geranomyces variabilis</name>
    <dbReference type="NCBI Taxonomy" id="109894"/>
    <lineage>
        <taxon>Eukaryota</taxon>
        <taxon>Fungi</taxon>
        <taxon>Fungi incertae sedis</taxon>
        <taxon>Chytridiomycota</taxon>
        <taxon>Chytridiomycota incertae sedis</taxon>
        <taxon>Chytridiomycetes</taxon>
        <taxon>Spizellomycetales</taxon>
        <taxon>Powellomycetaceae</taxon>
        <taxon>Geranomyces</taxon>
    </lineage>
</organism>
<comment type="caution">
    <text evidence="2">The sequence shown here is derived from an EMBL/GenBank/DDBJ whole genome shotgun (WGS) entry which is preliminary data.</text>
</comment>
<evidence type="ECO:0000313" key="3">
    <source>
        <dbReference type="Proteomes" id="UP001212152"/>
    </source>
</evidence>
<dbReference type="InterPro" id="IPR001853">
    <property type="entry name" value="DSBA-like_thioredoxin_dom"/>
</dbReference>
<dbReference type="SUPFAM" id="SSF52833">
    <property type="entry name" value="Thioredoxin-like"/>
    <property type="match status" value="1"/>
</dbReference>
<dbReference type="EMBL" id="JADGJQ010000014">
    <property type="protein sequence ID" value="KAJ3181015.1"/>
    <property type="molecule type" value="Genomic_DNA"/>
</dbReference>
<gene>
    <name evidence="2" type="ORF">HDU87_001665</name>
</gene>
<dbReference type="GO" id="GO:0016491">
    <property type="term" value="F:oxidoreductase activity"/>
    <property type="evidence" value="ECO:0007669"/>
    <property type="project" value="InterPro"/>
</dbReference>